<accession>A0A4S8KJ90</accession>
<name>A0A4S8KJ90_DENBC</name>
<dbReference type="OrthoDB" id="2953743at2759"/>
<dbReference type="AlphaFoldDB" id="A0A4S8KJ90"/>
<feature type="non-terminal residue" evidence="2">
    <location>
        <position position="1"/>
    </location>
</feature>
<reference evidence="2 3" key="1">
    <citation type="journal article" date="2019" name="Nat. Ecol. Evol.">
        <title>Megaphylogeny resolves global patterns of mushroom evolution.</title>
        <authorList>
            <person name="Varga T."/>
            <person name="Krizsan K."/>
            <person name="Foldi C."/>
            <person name="Dima B."/>
            <person name="Sanchez-Garcia M."/>
            <person name="Sanchez-Ramirez S."/>
            <person name="Szollosi G.J."/>
            <person name="Szarkandi J.G."/>
            <person name="Papp V."/>
            <person name="Albert L."/>
            <person name="Andreopoulos W."/>
            <person name="Angelini C."/>
            <person name="Antonin V."/>
            <person name="Barry K.W."/>
            <person name="Bougher N.L."/>
            <person name="Buchanan P."/>
            <person name="Buyck B."/>
            <person name="Bense V."/>
            <person name="Catcheside P."/>
            <person name="Chovatia M."/>
            <person name="Cooper J."/>
            <person name="Damon W."/>
            <person name="Desjardin D."/>
            <person name="Finy P."/>
            <person name="Geml J."/>
            <person name="Haridas S."/>
            <person name="Hughes K."/>
            <person name="Justo A."/>
            <person name="Karasinski D."/>
            <person name="Kautmanova I."/>
            <person name="Kiss B."/>
            <person name="Kocsube S."/>
            <person name="Kotiranta H."/>
            <person name="LaButti K.M."/>
            <person name="Lechner B.E."/>
            <person name="Liimatainen K."/>
            <person name="Lipzen A."/>
            <person name="Lukacs Z."/>
            <person name="Mihaltcheva S."/>
            <person name="Morgado L.N."/>
            <person name="Niskanen T."/>
            <person name="Noordeloos M.E."/>
            <person name="Ohm R.A."/>
            <person name="Ortiz-Santana B."/>
            <person name="Ovrebo C."/>
            <person name="Racz N."/>
            <person name="Riley R."/>
            <person name="Savchenko A."/>
            <person name="Shiryaev A."/>
            <person name="Soop K."/>
            <person name="Spirin V."/>
            <person name="Szebenyi C."/>
            <person name="Tomsovsky M."/>
            <person name="Tulloss R.E."/>
            <person name="Uehling J."/>
            <person name="Grigoriev I.V."/>
            <person name="Vagvolgyi C."/>
            <person name="Papp T."/>
            <person name="Martin F.M."/>
            <person name="Miettinen O."/>
            <person name="Hibbett D.S."/>
            <person name="Nagy L.G."/>
        </authorList>
    </citation>
    <scope>NUCLEOTIDE SEQUENCE [LARGE SCALE GENOMIC DNA]</scope>
    <source>
        <strain evidence="2 3">CBS 962.96</strain>
    </source>
</reference>
<evidence type="ECO:0000313" key="3">
    <source>
        <dbReference type="Proteomes" id="UP000297245"/>
    </source>
</evidence>
<gene>
    <name evidence="2" type="ORF">K435DRAFT_707066</name>
</gene>
<dbReference type="EMBL" id="ML182044">
    <property type="protein sequence ID" value="THU75489.1"/>
    <property type="molecule type" value="Genomic_DNA"/>
</dbReference>
<organism evidence="2 3">
    <name type="scientific">Dendrothele bispora (strain CBS 962.96)</name>
    <dbReference type="NCBI Taxonomy" id="1314807"/>
    <lineage>
        <taxon>Eukaryota</taxon>
        <taxon>Fungi</taxon>
        <taxon>Dikarya</taxon>
        <taxon>Basidiomycota</taxon>
        <taxon>Agaricomycotina</taxon>
        <taxon>Agaricomycetes</taxon>
        <taxon>Agaricomycetidae</taxon>
        <taxon>Agaricales</taxon>
        <taxon>Agaricales incertae sedis</taxon>
        <taxon>Dendrothele</taxon>
    </lineage>
</organism>
<dbReference type="Proteomes" id="UP000297245">
    <property type="component" value="Unassembled WGS sequence"/>
</dbReference>
<proteinExistence type="predicted"/>
<keyword evidence="3" id="KW-1185">Reference proteome</keyword>
<feature type="compositionally biased region" description="Basic and acidic residues" evidence="1">
    <location>
        <begin position="23"/>
        <end position="34"/>
    </location>
</feature>
<evidence type="ECO:0000256" key="1">
    <source>
        <dbReference type="SAM" id="MobiDB-lite"/>
    </source>
</evidence>
<sequence>DPTEPPQVLFNLASQGYKLPPPPRDDGSDVEMHSISDNDGEGIDVKLTHLWRQFILDVTAKSPNMKKATAPSYLKLSPDDRAKITDALYKDMNFGELFVSCRYKYAGRDEFEKAFNYFFTPPGTLVAEGIQNYTNCKYWPKWQEYSAGPKTTSKAMHSALRELFMSLDWIPQAASDKMWNTSTKNTRDFTVLPVGHQGPAPRLLVRKTPIW</sequence>
<feature type="region of interest" description="Disordered" evidence="1">
    <location>
        <begin position="14"/>
        <end position="34"/>
    </location>
</feature>
<evidence type="ECO:0000313" key="2">
    <source>
        <dbReference type="EMBL" id="THU75489.1"/>
    </source>
</evidence>
<protein>
    <submittedName>
        <fullName evidence="2">Uncharacterized protein</fullName>
    </submittedName>
</protein>